<protein>
    <recommendedName>
        <fullName evidence="3">HD domain-containing protein</fullName>
    </recommendedName>
</protein>
<dbReference type="RefSeq" id="WP_258294245.1">
    <property type="nucleotide sequence ID" value="NZ_JANKJG010000005.1"/>
</dbReference>
<sequence>MCQTLRLLQARFEAADSPLWPHLCLRVACHDIGHTPYGHAGERIIQHLYDPEFSNSRQSHRYMFAGTEDWPEEVTPFAWYRSAPIQRLQPALERDLATLVDFFDDLENAVGDALDLRALGRQSPYDFLARDCSWSRNVRLDDDAPLPDYLMRVVMDEFAPQTFFHLAAQAREQGSEFLRSIAALRDLVAAERVKCAEIARIDGRAHSRIPALFSYAQDQLHTHLPSDTCDVVRRRIAIDIIASTNDLELS</sequence>
<comment type="caution">
    <text evidence="1">The sequence shown here is derived from an EMBL/GenBank/DDBJ whole genome shotgun (WGS) entry which is preliminary data.</text>
</comment>
<keyword evidence="2" id="KW-1185">Reference proteome</keyword>
<dbReference type="Proteomes" id="UP001165396">
    <property type="component" value="Unassembled WGS sequence"/>
</dbReference>
<proteinExistence type="predicted"/>
<organism evidence="1 2">
    <name type="scientific">Pseudosulfitobacter koreensis</name>
    <dbReference type="NCBI Taxonomy" id="2968472"/>
    <lineage>
        <taxon>Bacteria</taxon>
        <taxon>Pseudomonadati</taxon>
        <taxon>Pseudomonadota</taxon>
        <taxon>Alphaproteobacteria</taxon>
        <taxon>Rhodobacterales</taxon>
        <taxon>Roseobacteraceae</taxon>
        <taxon>Pseudosulfitobacter</taxon>
    </lineage>
</organism>
<evidence type="ECO:0000313" key="1">
    <source>
        <dbReference type="EMBL" id="MCR8826538.1"/>
    </source>
</evidence>
<dbReference type="SUPFAM" id="SSF109604">
    <property type="entry name" value="HD-domain/PDEase-like"/>
    <property type="match status" value="1"/>
</dbReference>
<accession>A0ABT1Z085</accession>
<gene>
    <name evidence="1" type="ORF">NTA49_08310</name>
</gene>
<evidence type="ECO:0008006" key="3">
    <source>
        <dbReference type="Google" id="ProtNLM"/>
    </source>
</evidence>
<reference evidence="1" key="1">
    <citation type="submission" date="2022-07" db="EMBL/GenBank/DDBJ databases">
        <title>Pseudosulfitobacter sp. strain AP-MA-4, whole genome sequence.</title>
        <authorList>
            <person name="Jiang Y."/>
        </authorList>
    </citation>
    <scope>NUCLEOTIDE SEQUENCE</scope>
    <source>
        <strain evidence="1">AP-MA-4</strain>
    </source>
</reference>
<evidence type="ECO:0000313" key="2">
    <source>
        <dbReference type="Proteomes" id="UP001165396"/>
    </source>
</evidence>
<dbReference type="EMBL" id="JANKJG010000005">
    <property type="protein sequence ID" value="MCR8826538.1"/>
    <property type="molecule type" value="Genomic_DNA"/>
</dbReference>
<dbReference type="Gene3D" id="1.10.3210.10">
    <property type="entry name" value="Hypothetical protein af1432"/>
    <property type="match status" value="1"/>
</dbReference>
<name>A0ABT1Z085_9RHOB</name>